<gene>
    <name evidence="14" type="ORF">IAA21_07110</name>
</gene>
<dbReference type="SUPFAM" id="SSF47384">
    <property type="entry name" value="Homodimeric domain of signal transducing histidine kinase"/>
    <property type="match status" value="1"/>
</dbReference>
<proteinExistence type="predicted"/>
<dbReference type="InterPro" id="IPR004358">
    <property type="entry name" value="Sig_transdc_His_kin-like_C"/>
</dbReference>
<dbReference type="InterPro" id="IPR003594">
    <property type="entry name" value="HATPase_dom"/>
</dbReference>
<organism evidence="14 15">
    <name type="scientific">Candidatus Blautia faecigallinarum</name>
    <dbReference type="NCBI Taxonomy" id="2838488"/>
    <lineage>
        <taxon>Bacteria</taxon>
        <taxon>Bacillati</taxon>
        <taxon>Bacillota</taxon>
        <taxon>Clostridia</taxon>
        <taxon>Lachnospirales</taxon>
        <taxon>Lachnospiraceae</taxon>
        <taxon>Blautia</taxon>
    </lineage>
</organism>
<dbReference type="AlphaFoldDB" id="A0A9D2DTA1"/>
<comment type="subcellular location">
    <subcellularLocation>
        <location evidence="2">Membrane</location>
    </subcellularLocation>
</comment>
<feature type="domain" description="HAMP" evidence="13">
    <location>
        <begin position="174"/>
        <end position="228"/>
    </location>
</feature>
<evidence type="ECO:0000256" key="6">
    <source>
        <dbReference type="ARBA" id="ARBA00022692"/>
    </source>
</evidence>
<dbReference type="InterPro" id="IPR036097">
    <property type="entry name" value="HisK_dim/P_sf"/>
</dbReference>
<accession>A0A9D2DTA1</accession>
<dbReference type="SMART" id="SM00388">
    <property type="entry name" value="HisKA"/>
    <property type="match status" value="1"/>
</dbReference>
<keyword evidence="8 11" id="KW-1133">Transmembrane helix</keyword>
<feature type="transmembrane region" description="Helical" evidence="11">
    <location>
        <begin position="150"/>
        <end position="173"/>
    </location>
</feature>
<evidence type="ECO:0000256" key="8">
    <source>
        <dbReference type="ARBA" id="ARBA00022989"/>
    </source>
</evidence>
<keyword evidence="6 11" id="KW-0812">Transmembrane</keyword>
<dbReference type="InterPro" id="IPR050428">
    <property type="entry name" value="TCS_sensor_his_kinase"/>
</dbReference>
<dbReference type="InterPro" id="IPR036890">
    <property type="entry name" value="HATPase_C_sf"/>
</dbReference>
<evidence type="ECO:0000256" key="9">
    <source>
        <dbReference type="ARBA" id="ARBA00023012"/>
    </source>
</evidence>
<evidence type="ECO:0000256" key="7">
    <source>
        <dbReference type="ARBA" id="ARBA00022777"/>
    </source>
</evidence>
<feature type="domain" description="Histidine kinase" evidence="12">
    <location>
        <begin position="236"/>
        <end position="452"/>
    </location>
</feature>
<keyword evidence="7" id="KW-0418">Kinase</keyword>
<evidence type="ECO:0000256" key="2">
    <source>
        <dbReference type="ARBA" id="ARBA00004370"/>
    </source>
</evidence>
<keyword evidence="5" id="KW-0808">Transferase</keyword>
<evidence type="ECO:0000256" key="5">
    <source>
        <dbReference type="ARBA" id="ARBA00022679"/>
    </source>
</evidence>
<keyword evidence="10 11" id="KW-0472">Membrane</keyword>
<comment type="catalytic activity">
    <reaction evidence="1">
        <text>ATP + protein L-histidine = ADP + protein N-phospho-L-histidine.</text>
        <dbReference type="EC" id="2.7.13.3"/>
    </reaction>
</comment>
<evidence type="ECO:0000256" key="11">
    <source>
        <dbReference type="SAM" id="Phobius"/>
    </source>
</evidence>
<evidence type="ECO:0000313" key="14">
    <source>
        <dbReference type="EMBL" id="HIZ22549.1"/>
    </source>
</evidence>
<keyword evidence="9" id="KW-0902">Two-component regulatory system</keyword>
<dbReference type="InterPro" id="IPR003661">
    <property type="entry name" value="HisK_dim/P_dom"/>
</dbReference>
<dbReference type="EMBL" id="DXBU01000096">
    <property type="protein sequence ID" value="HIZ22549.1"/>
    <property type="molecule type" value="Genomic_DNA"/>
</dbReference>
<dbReference type="CDD" id="cd06225">
    <property type="entry name" value="HAMP"/>
    <property type="match status" value="1"/>
</dbReference>
<evidence type="ECO:0000259" key="13">
    <source>
        <dbReference type="PROSITE" id="PS50885"/>
    </source>
</evidence>
<dbReference type="InterPro" id="IPR005467">
    <property type="entry name" value="His_kinase_dom"/>
</dbReference>
<dbReference type="EC" id="2.7.13.3" evidence="3"/>
<dbReference type="SMART" id="SM00304">
    <property type="entry name" value="HAMP"/>
    <property type="match status" value="1"/>
</dbReference>
<name>A0A9D2DTA1_9FIRM</name>
<dbReference type="Pfam" id="PF00672">
    <property type="entry name" value="HAMP"/>
    <property type="match status" value="1"/>
</dbReference>
<evidence type="ECO:0000259" key="12">
    <source>
        <dbReference type="PROSITE" id="PS50109"/>
    </source>
</evidence>
<evidence type="ECO:0000256" key="10">
    <source>
        <dbReference type="ARBA" id="ARBA00023136"/>
    </source>
</evidence>
<dbReference type="SUPFAM" id="SSF158472">
    <property type="entry name" value="HAMP domain-like"/>
    <property type="match status" value="1"/>
</dbReference>
<dbReference type="SUPFAM" id="SSF55874">
    <property type="entry name" value="ATPase domain of HSP90 chaperone/DNA topoisomerase II/histidine kinase"/>
    <property type="match status" value="1"/>
</dbReference>
<comment type="caution">
    <text evidence="14">The sequence shown here is derived from an EMBL/GenBank/DDBJ whole genome shotgun (WGS) entry which is preliminary data.</text>
</comment>
<dbReference type="Proteomes" id="UP000824041">
    <property type="component" value="Unassembled WGS sequence"/>
</dbReference>
<dbReference type="PANTHER" id="PTHR45436:SF5">
    <property type="entry name" value="SENSOR HISTIDINE KINASE TRCS"/>
    <property type="match status" value="1"/>
</dbReference>
<evidence type="ECO:0000256" key="3">
    <source>
        <dbReference type="ARBA" id="ARBA00012438"/>
    </source>
</evidence>
<dbReference type="InterPro" id="IPR003660">
    <property type="entry name" value="HAMP_dom"/>
</dbReference>
<dbReference type="Gene3D" id="1.10.287.130">
    <property type="match status" value="1"/>
</dbReference>
<dbReference type="Pfam" id="PF00512">
    <property type="entry name" value="HisKA"/>
    <property type="match status" value="1"/>
</dbReference>
<dbReference type="GO" id="GO:0000155">
    <property type="term" value="F:phosphorelay sensor kinase activity"/>
    <property type="evidence" value="ECO:0007669"/>
    <property type="project" value="InterPro"/>
</dbReference>
<evidence type="ECO:0000256" key="1">
    <source>
        <dbReference type="ARBA" id="ARBA00000085"/>
    </source>
</evidence>
<reference evidence="14" key="1">
    <citation type="journal article" date="2021" name="PeerJ">
        <title>Extensive microbial diversity within the chicken gut microbiome revealed by metagenomics and culture.</title>
        <authorList>
            <person name="Gilroy R."/>
            <person name="Ravi A."/>
            <person name="Getino M."/>
            <person name="Pursley I."/>
            <person name="Horton D.L."/>
            <person name="Alikhan N.F."/>
            <person name="Baker D."/>
            <person name="Gharbi K."/>
            <person name="Hall N."/>
            <person name="Watson M."/>
            <person name="Adriaenssens E.M."/>
            <person name="Foster-Nyarko E."/>
            <person name="Jarju S."/>
            <person name="Secka A."/>
            <person name="Antonio M."/>
            <person name="Oren A."/>
            <person name="Chaudhuri R.R."/>
            <person name="La Ragione R."/>
            <person name="Hildebrand F."/>
            <person name="Pallen M.J."/>
        </authorList>
    </citation>
    <scope>NUCLEOTIDE SEQUENCE</scope>
    <source>
        <strain evidence="14">14324</strain>
    </source>
</reference>
<dbReference type="FunFam" id="3.30.565.10:FF:000006">
    <property type="entry name" value="Sensor histidine kinase WalK"/>
    <property type="match status" value="1"/>
</dbReference>
<dbReference type="GO" id="GO:0005886">
    <property type="term" value="C:plasma membrane"/>
    <property type="evidence" value="ECO:0007669"/>
    <property type="project" value="TreeGrafter"/>
</dbReference>
<dbReference type="SMART" id="SM00387">
    <property type="entry name" value="HATPase_c"/>
    <property type="match status" value="1"/>
</dbReference>
<dbReference type="CDD" id="cd00075">
    <property type="entry name" value="HATPase"/>
    <property type="match status" value="1"/>
</dbReference>
<dbReference type="PROSITE" id="PS50109">
    <property type="entry name" value="HIS_KIN"/>
    <property type="match status" value="1"/>
</dbReference>
<dbReference type="Pfam" id="PF02518">
    <property type="entry name" value="HATPase_c"/>
    <property type="match status" value="1"/>
</dbReference>
<dbReference type="PANTHER" id="PTHR45436">
    <property type="entry name" value="SENSOR HISTIDINE KINASE YKOH"/>
    <property type="match status" value="1"/>
</dbReference>
<evidence type="ECO:0000256" key="4">
    <source>
        <dbReference type="ARBA" id="ARBA00022553"/>
    </source>
</evidence>
<dbReference type="PROSITE" id="PS50885">
    <property type="entry name" value="HAMP"/>
    <property type="match status" value="1"/>
</dbReference>
<dbReference type="PRINTS" id="PR00344">
    <property type="entry name" value="BCTRLSENSOR"/>
</dbReference>
<dbReference type="CDD" id="cd00082">
    <property type="entry name" value="HisKA"/>
    <property type="match status" value="1"/>
</dbReference>
<dbReference type="Gene3D" id="3.30.565.10">
    <property type="entry name" value="Histidine kinase-like ATPase, C-terminal domain"/>
    <property type="match status" value="1"/>
</dbReference>
<dbReference type="Gene3D" id="6.10.340.10">
    <property type="match status" value="1"/>
</dbReference>
<feature type="transmembrane region" description="Helical" evidence="11">
    <location>
        <begin position="12"/>
        <end position="31"/>
    </location>
</feature>
<protein>
    <recommendedName>
        <fullName evidence="3">histidine kinase</fullName>
        <ecNumber evidence="3">2.7.13.3</ecNumber>
    </recommendedName>
</protein>
<evidence type="ECO:0000313" key="15">
    <source>
        <dbReference type="Proteomes" id="UP000824041"/>
    </source>
</evidence>
<sequence length="453" mass="52177">MKNKTIKFKITCLYTGIISVLLAIVTVFVFVSSENYGLDKVKAELVDEVKDLKEDIRRYPLYFPRENLLSYYDDGVMMSIYDGDKNFINGVIPDEFPSDTPFAEEEIRSVETSEDNWFILDGRITMENGEEYWIRGIHSYGPVVLMFQRLLFLSFTLFPAFILLTAFIGYRMIRRSLAPIQSMTKRAGEIATSGQLSLRLPEPKAQDEIYELCRTFNRMFARLEEQFTQEKQLSSDAAHELRTPLSLILSRCEYCLQELPMSPELSQELTAIRQKTLTLSSLVSRLLEIARAENGTYTPDFEEISLTFLAESVIEELEEKAKEKNICMECVCEQKDPMIQGDVEMLTRMFINLTDNAIAYGRENGTLTIRIQEYQQNMCIEFIDNGIGIPPESLPKIWNRFYQADKSRSLPDNFGLGLFLVKYIIEMHRGTITVESRLNEGTTFTIILPKTQS</sequence>
<reference evidence="14" key="2">
    <citation type="submission" date="2021-04" db="EMBL/GenBank/DDBJ databases">
        <authorList>
            <person name="Gilroy R."/>
        </authorList>
    </citation>
    <scope>NUCLEOTIDE SEQUENCE</scope>
    <source>
        <strain evidence="14">14324</strain>
    </source>
</reference>
<keyword evidence="4" id="KW-0597">Phosphoprotein</keyword>